<evidence type="ECO:0000313" key="2">
    <source>
        <dbReference type="Proteomes" id="UP000824120"/>
    </source>
</evidence>
<reference evidence="1 2" key="1">
    <citation type="submission" date="2020-09" db="EMBL/GenBank/DDBJ databases">
        <title>De no assembly of potato wild relative species, Solanum commersonii.</title>
        <authorList>
            <person name="Cho K."/>
        </authorList>
    </citation>
    <scope>NUCLEOTIDE SEQUENCE [LARGE SCALE GENOMIC DNA]</scope>
    <source>
        <strain evidence="1">LZ3.2</strain>
        <tissue evidence="1">Leaf</tissue>
    </source>
</reference>
<gene>
    <name evidence="1" type="ORF">H5410_061317</name>
</gene>
<organism evidence="1 2">
    <name type="scientific">Solanum commersonii</name>
    <name type="common">Commerson's wild potato</name>
    <name type="synonym">Commerson's nightshade</name>
    <dbReference type="NCBI Taxonomy" id="4109"/>
    <lineage>
        <taxon>Eukaryota</taxon>
        <taxon>Viridiplantae</taxon>
        <taxon>Streptophyta</taxon>
        <taxon>Embryophyta</taxon>
        <taxon>Tracheophyta</taxon>
        <taxon>Spermatophyta</taxon>
        <taxon>Magnoliopsida</taxon>
        <taxon>eudicotyledons</taxon>
        <taxon>Gunneridae</taxon>
        <taxon>Pentapetalae</taxon>
        <taxon>asterids</taxon>
        <taxon>lamiids</taxon>
        <taxon>Solanales</taxon>
        <taxon>Solanaceae</taxon>
        <taxon>Solanoideae</taxon>
        <taxon>Solaneae</taxon>
        <taxon>Solanum</taxon>
    </lineage>
</organism>
<proteinExistence type="predicted"/>
<evidence type="ECO:0000313" key="1">
    <source>
        <dbReference type="EMBL" id="KAG5571551.1"/>
    </source>
</evidence>
<dbReference type="EMBL" id="JACXVP010000012">
    <property type="protein sequence ID" value="KAG5571551.1"/>
    <property type="molecule type" value="Genomic_DNA"/>
</dbReference>
<protein>
    <submittedName>
        <fullName evidence="1">Uncharacterized protein</fullName>
    </submittedName>
</protein>
<accession>A0A9J5W889</accession>
<dbReference type="AlphaFoldDB" id="A0A9J5W889"/>
<keyword evidence="2" id="KW-1185">Reference proteome</keyword>
<name>A0A9J5W889_SOLCO</name>
<comment type="caution">
    <text evidence="1">The sequence shown here is derived from an EMBL/GenBank/DDBJ whole genome shotgun (WGS) entry which is preliminary data.</text>
</comment>
<dbReference type="Proteomes" id="UP000824120">
    <property type="component" value="Chromosome 12"/>
</dbReference>
<sequence>MCESKNGTNENHNTFVIDVVKNVEGLPMDLALNHDVDAALTTILLFGKQIGWTKTKRGNELNLATSILNIVYVFKKKLYYEATFSKEANFNDIGKLNRFVNPQKYATKCVLQSKMRR</sequence>